<keyword evidence="3" id="KW-0949">S-adenosyl-L-methionine</keyword>
<evidence type="ECO:0000256" key="1">
    <source>
        <dbReference type="ARBA" id="ARBA00012386"/>
    </source>
</evidence>
<comment type="caution">
    <text evidence="7">The sequence shown here is derived from an EMBL/GenBank/DDBJ whole genome shotgun (WGS) entry which is preliminary data.</text>
</comment>
<dbReference type="OrthoDB" id="370626at2"/>
<dbReference type="InterPro" id="IPR005636">
    <property type="entry name" value="DTW"/>
</dbReference>
<gene>
    <name evidence="7" type="ORF">FN961_12615</name>
</gene>
<evidence type="ECO:0000256" key="3">
    <source>
        <dbReference type="ARBA" id="ARBA00022691"/>
    </source>
</evidence>
<protein>
    <recommendedName>
        <fullName evidence="1">tRNA-uridine aminocarboxypropyltransferase</fullName>
        <ecNumber evidence="1">2.5.1.25</ecNumber>
    </recommendedName>
</protein>
<proteinExistence type="inferred from homology"/>
<dbReference type="Proteomes" id="UP000318126">
    <property type="component" value="Unassembled WGS sequence"/>
</dbReference>
<dbReference type="GO" id="GO:0016432">
    <property type="term" value="F:tRNA-uridine aminocarboxypropyltransferase activity"/>
    <property type="evidence" value="ECO:0007669"/>
    <property type="project" value="UniProtKB-EC"/>
</dbReference>
<keyword evidence="8" id="KW-1185">Reference proteome</keyword>
<dbReference type="InterPro" id="IPR039262">
    <property type="entry name" value="DTWD2/TAPT"/>
</dbReference>
<dbReference type="Pfam" id="PF03942">
    <property type="entry name" value="DTW"/>
    <property type="match status" value="1"/>
</dbReference>
<evidence type="ECO:0000259" key="6">
    <source>
        <dbReference type="SMART" id="SM01144"/>
    </source>
</evidence>
<dbReference type="PANTHER" id="PTHR21392:SF0">
    <property type="entry name" value="TRNA-URIDINE AMINOCARBOXYPROPYLTRANSFERASE 2"/>
    <property type="match status" value="1"/>
</dbReference>
<accession>A0A553JND0</accession>
<evidence type="ECO:0000313" key="7">
    <source>
        <dbReference type="EMBL" id="TRY13965.1"/>
    </source>
</evidence>
<keyword evidence="4" id="KW-0819">tRNA processing</keyword>
<dbReference type="GO" id="GO:0008033">
    <property type="term" value="P:tRNA processing"/>
    <property type="evidence" value="ECO:0007669"/>
    <property type="project" value="UniProtKB-KW"/>
</dbReference>
<reference evidence="8" key="1">
    <citation type="submission" date="2019-07" db="EMBL/GenBank/DDBJ databases">
        <title>Shewanella sp. YLB-08 draft genomic sequence.</title>
        <authorList>
            <person name="Yu L."/>
        </authorList>
    </citation>
    <scope>NUCLEOTIDE SEQUENCE [LARGE SCALE GENOMIC DNA]</scope>
    <source>
        <strain evidence="8">JCM 20706</strain>
    </source>
</reference>
<comment type="similarity">
    <text evidence="5">Belongs to the TDD superfamily. DTWD2 family.</text>
</comment>
<evidence type="ECO:0000256" key="4">
    <source>
        <dbReference type="ARBA" id="ARBA00022694"/>
    </source>
</evidence>
<dbReference type="EC" id="2.5.1.25" evidence="1"/>
<sequence>MKVILLTHEREVLRPTNTGILALNLFPQWCSRVLWSRVDSNEELMALLDSGKAAVLFPKAEAVLVGDKVLNQNVELDNEAQYLDCPPQTIIILDATWQEARKMLRQSPYLKAAKKFALSQKTSSQFSLRRNQIQGGLCTVECIIEMCRLTSMNKEIVELEQVFSEFNQQQ</sequence>
<evidence type="ECO:0000313" key="8">
    <source>
        <dbReference type="Proteomes" id="UP000318126"/>
    </source>
</evidence>
<name>A0A553JND0_SHEHA</name>
<dbReference type="PANTHER" id="PTHR21392">
    <property type="entry name" value="TRNA-URIDINE AMINOCARBOXYPROPYLTRANSFERASE 2"/>
    <property type="match status" value="1"/>
</dbReference>
<organism evidence="7 8">
    <name type="scientific">Shewanella hanedai</name>
    <name type="common">Alteromonas hanedai</name>
    <dbReference type="NCBI Taxonomy" id="25"/>
    <lineage>
        <taxon>Bacteria</taxon>
        <taxon>Pseudomonadati</taxon>
        <taxon>Pseudomonadota</taxon>
        <taxon>Gammaproteobacteria</taxon>
        <taxon>Alteromonadales</taxon>
        <taxon>Shewanellaceae</taxon>
        <taxon>Shewanella</taxon>
    </lineage>
</organism>
<dbReference type="EMBL" id="VKGK01000014">
    <property type="protein sequence ID" value="TRY13965.1"/>
    <property type="molecule type" value="Genomic_DNA"/>
</dbReference>
<dbReference type="AlphaFoldDB" id="A0A553JND0"/>
<dbReference type="SMART" id="SM01144">
    <property type="entry name" value="DTW"/>
    <property type="match status" value="1"/>
</dbReference>
<evidence type="ECO:0000256" key="5">
    <source>
        <dbReference type="ARBA" id="ARBA00034489"/>
    </source>
</evidence>
<keyword evidence="2" id="KW-0808">Transferase</keyword>
<feature type="domain" description="DTW" evidence="6">
    <location>
        <begin position="1"/>
        <end position="170"/>
    </location>
</feature>
<dbReference type="RefSeq" id="WP_144040535.1">
    <property type="nucleotide sequence ID" value="NZ_BMPL01000014.1"/>
</dbReference>
<evidence type="ECO:0000256" key="2">
    <source>
        <dbReference type="ARBA" id="ARBA00022679"/>
    </source>
</evidence>